<dbReference type="Proteomes" id="UP000018936">
    <property type="component" value="Unassembled WGS sequence"/>
</dbReference>
<comment type="caution">
    <text evidence="2">The sequence shown here is derived from an EMBL/GenBank/DDBJ whole genome shotgun (WGS) entry which is preliminary data.</text>
</comment>
<evidence type="ECO:0000256" key="1">
    <source>
        <dbReference type="SAM" id="MobiDB-lite"/>
    </source>
</evidence>
<sequence>MNKFQDYRLKRHESVPRRHQDSESKSGFGSDSISSLDHFDIKPLRRSTSACRKLHLHSDDATGNFPLSQDSAESKTSCCKKKIEYIHECYRKLKINAFPNPIDVYITQDSDFDSLMSTVTVTYLAQPTRTGAASSTAIYSYFCGADLISHSTTQFKEIHINLLMLILTISSSYAPCVDLTISCQHCHMIISTRNLFHWIIGKKIDLPGLQDLRPKSLVNANAAIVSYGILLQITIQILECFLEDVGGGERENLLIFGSQLIIGPFHCINICTHRELRDSLWTITGSLPKNTAVHFRERNFPSTLTQKTKVALYRKKDNYEKASGLDKDFLVSDKKVSNVLSPLSLKPKKPITEWRTLFLQRAQGLSARQRYRKGALRIIRVEFSISLHNFLTLQQLLEELKMEDKFAVYKTLFSPLQYSSSISKVLKNSKHLYLKRKLLQSPNYSVALQLYNTKCGQA</sequence>
<feature type="region of interest" description="Disordered" evidence="1">
    <location>
        <begin position="1"/>
        <end position="34"/>
    </location>
</feature>
<feature type="compositionally biased region" description="Low complexity" evidence="1">
    <location>
        <begin position="25"/>
        <end position="34"/>
    </location>
</feature>
<dbReference type="AlphaFoldDB" id="V8NYM8"/>
<reference evidence="2 3" key="1">
    <citation type="journal article" date="2013" name="Proc. Natl. Acad. Sci. U.S.A.">
        <title>The king cobra genome reveals dynamic gene evolution and adaptation in the snake venom system.</title>
        <authorList>
            <person name="Vonk F.J."/>
            <person name="Casewell N.R."/>
            <person name="Henkel C.V."/>
            <person name="Heimberg A.M."/>
            <person name="Jansen H.J."/>
            <person name="McCleary R.J."/>
            <person name="Kerkkamp H.M."/>
            <person name="Vos R.A."/>
            <person name="Guerreiro I."/>
            <person name="Calvete J.J."/>
            <person name="Wuster W."/>
            <person name="Woods A.E."/>
            <person name="Logan J.M."/>
            <person name="Harrison R.A."/>
            <person name="Castoe T.A."/>
            <person name="de Koning A.P."/>
            <person name="Pollock D.D."/>
            <person name="Yandell M."/>
            <person name="Calderon D."/>
            <person name="Renjifo C."/>
            <person name="Currier R.B."/>
            <person name="Salgado D."/>
            <person name="Pla D."/>
            <person name="Sanz L."/>
            <person name="Hyder A.S."/>
            <person name="Ribeiro J.M."/>
            <person name="Arntzen J.W."/>
            <person name="van den Thillart G.E."/>
            <person name="Boetzer M."/>
            <person name="Pirovano W."/>
            <person name="Dirks R.P."/>
            <person name="Spaink H.P."/>
            <person name="Duboule D."/>
            <person name="McGlinn E."/>
            <person name="Kini R.M."/>
            <person name="Richardson M.K."/>
        </authorList>
    </citation>
    <scope>NUCLEOTIDE SEQUENCE</scope>
    <source>
        <tissue evidence="2">Blood</tissue>
    </source>
</reference>
<feature type="non-terminal residue" evidence="2">
    <location>
        <position position="1"/>
    </location>
</feature>
<evidence type="ECO:0000313" key="3">
    <source>
        <dbReference type="Proteomes" id="UP000018936"/>
    </source>
</evidence>
<feature type="compositionally biased region" description="Basic and acidic residues" evidence="1">
    <location>
        <begin position="1"/>
        <end position="24"/>
    </location>
</feature>
<protein>
    <submittedName>
        <fullName evidence="2">Uncharacterized protein</fullName>
    </submittedName>
</protein>
<organism evidence="2 3">
    <name type="scientific">Ophiophagus hannah</name>
    <name type="common">King cobra</name>
    <name type="synonym">Naja hannah</name>
    <dbReference type="NCBI Taxonomy" id="8665"/>
    <lineage>
        <taxon>Eukaryota</taxon>
        <taxon>Metazoa</taxon>
        <taxon>Chordata</taxon>
        <taxon>Craniata</taxon>
        <taxon>Vertebrata</taxon>
        <taxon>Euteleostomi</taxon>
        <taxon>Lepidosauria</taxon>
        <taxon>Squamata</taxon>
        <taxon>Bifurcata</taxon>
        <taxon>Unidentata</taxon>
        <taxon>Episquamata</taxon>
        <taxon>Toxicofera</taxon>
        <taxon>Serpentes</taxon>
        <taxon>Colubroidea</taxon>
        <taxon>Elapidae</taxon>
        <taxon>Elapinae</taxon>
        <taxon>Ophiophagus</taxon>
    </lineage>
</organism>
<name>V8NYM8_OPHHA</name>
<evidence type="ECO:0000313" key="2">
    <source>
        <dbReference type="EMBL" id="ETE67364.1"/>
    </source>
</evidence>
<keyword evidence="3" id="KW-1185">Reference proteome</keyword>
<feature type="non-terminal residue" evidence="2">
    <location>
        <position position="458"/>
    </location>
</feature>
<gene>
    <name evidence="2" type="ORF">L345_06847</name>
</gene>
<dbReference type="OrthoDB" id="8068875at2759"/>
<dbReference type="EMBL" id="AZIM01001316">
    <property type="protein sequence ID" value="ETE67364.1"/>
    <property type="molecule type" value="Genomic_DNA"/>
</dbReference>
<proteinExistence type="predicted"/>
<accession>V8NYM8</accession>